<organism evidence="3 4">
    <name type="scientific">Centaurea solstitialis</name>
    <name type="common">yellow star-thistle</name>
    <dbReference type="NCBI Taxonomy" id="347529"/>
    <lineage>
        <taxon>Eukaryota</taxon>
        <taxon>Viridiplantae</taxon>
        <taxon>Streptophyta</taxon>
        <taxon>Embryophyta</taxon>
        <taxon>Tracheophyta</taxon>
        <taxon>Spermatophyta</taxon>
        <taxon>Magnoliopsida</taxon>
        <taxon>eudicotyledons</taxon>
        <taxon>Gunneridae</taxon>
        <taxon>Pentapetalae</taxon>
        <taxon>asterids</taxon>
        <taxon>campanulids</taxon>
        <taxon>Asterales</taxon>
        <taxon>Asteraceae</taxon>
        <taxon>Carduoideae</taxon>
        <taxon>Cardueae</taxon>
        <taxon>Centaureinae</taxon>
        <taxon>Centaurea</taxon>
    </lineage>
</organism>
<protein>
    <recommendedName>
        <fullName evidence="2">TTF-type domain-containing protein</fullName>
    </recommendedName>
</protein>
<dbReference type="EMBL" id="JARYMX010000003">
    <property type="protein sequence ID" value="KAJ9557603.1"/>
    <property type="molecule type" value="Genomic_DNA"/>
</dbReference>
<evidence type="ECO:0000256" key="1">
    <source>
        <dbReference type="SAM" id="MobiDB-lite"/>
    </source>
</evidence>
<accession>A0AA38TVQ7</accession>
<feature type="region of interest" description="Disordered" evidence="1">
    <location>
        <begin position="16"/>
        <end position="83"/>
    </location>
</feature>
<evidence type="ECO:0000313" key="4">
    <source>
        <dbReference type="Proteomes" id="UP001172457"/>
    </source>
</evidence>
<dbReference type="PANTHER" id="PTHR45749:SF31">
    <property type="entry name" value="ZINC FINGER MYM-TYPE PROTEIN 1-LIKE"/>
    <property type="match status" value="1"/>
</dbReference>
<keyword evidence="4" id="KW-1185">Reference proteome</keyword>
<proteinExistence type="predicted"/>
<comment type="caution">
    <text evidence="3">The sequence shown here is derived from an EMBL/GenBank/DDBJ whole genome shotgun (WGS) entry which is preliminary data.</text>
</comment>
<sequence length="368" mass="40990">MVAEVEMVVVMVVGNGYGCRRDGDEDDVNDVGSNNVNDNVGSKPNSSGSIPSGSTPTGSIALGSNPSGSTPSLPNGFDLNDLPSDPFDRPPIDSYRPNQRDDIRRHYLVKKAFQPCSHKFPYKEYSSGKRCFSVQWFDSFPWLEYSVKANKAYCLYCYLFKEDVGNQGGKNVFSSEGFGNWSKSGVFKEYVGLVKSHHNKAMQKCDDLLKQKQAINVKLNTITDKEKLSNRYKLLGSVISARHCLENTLPFRAHDESETSRSKVDESSDVSLKEQMVIVLRYVDKLGVVRESSIGIAHVIDTSSSTLKEAIVSMLANHQLSIHQVRGQGYDGASNMRGEFNGLRAMILRDKPSTHYIHCFAHQLQLEN</sequence>
<name>A0AA38TVQ7_9ASTR</name>
<evidence type="ECO:0000259" key="2">
    <source>
        <dbReference type="SMART" id="SM00597"/>
    </source>
</evidence>
<dbReference type="Pfam" id="PF14291">
    <property type="entry name" value="DUF4371"/>
    <property type="match status" value="2"/>
</dbReference>
<gene>
    <name evidence="3" type="ORF">OSB04_012217</name>
</gene>
<feature type="domain" description="TTF-type" evidence="2">
    <location>
        <begin position="128"/>
        <end position="221"/>
    </location>
</feature>
<dbReference type="InterPro" id="IPR006580">
    <property type="entry name" value="Znf_TTF"/>
</dbReference>
<dbReference type="AlphaFoldDB" id="A0AA38TVQ7"/>
<dbReference type="SMART" id="SM00597">
    <property type="entry name" value="ZnF_TTF"/>
    <property type="match status" value="1"/>
</dbReference>
<reference evidence="3" key="1">
    <citation type="submission" date="2023-03" db="EMBL/GenBank/DDBJ databases">
        <title>Chromosome-scale reference genome and RAD-based genetic map of yellow starthistle (Centaurea solstitialis) reveal putative structural variation and QTLs associated with invader traits.</title>
        <authorList>
            <person name="Reatini B."/>
            <person name="Cang F.A."/>
            <person name="Jiang Q."/>
            <person name="Mckibben M.T.W."/>
            <person name="Barker M.S."/>
            <person name="Rieseberg L.H."/>
            <person name="Dlugosch K.M."/>
        </authorList>
    </citation>
    <scope>NUCLEOTIDE SEQUENCE</scope>
    <source>
        <strain evidence="3">CAN-66</strain>
        <tissue evidence="3">Leaf</tissue>
    </source>
</reference>
<dbReference type="InterPro" id="IPR025398">
    <property type="entry name" value="DUF4371"/>
</dbReference>
<dbReference type="Proteomes" id="UP001172457">
    <property type="component" value="Chromosome 3"/>
</dbReference>
<dbReference type="PANTHER" id="PTHR45749">
    <property type="match status" value="1"/>
</dbReference>
<feature type="compositionally biased region" description="Polar residues" evidence="1">
    <location>
        <begin position="62"/>
        <end position="73"/>
    </location>
</feature>
<feature type="compositionally biased region" description="Low complexity" evidence="1">
    <location>
        <begin position="30"/>
        <end position="60"/>
    </location>
</feature>
<evidence type="ECO:0000313" key="3">
    <source>
        <dbReference type="EMBL" id="KAJ9557603.1"/>
    </source>
</evidence>